<sequence length="119" mass="13349">MRIRSERARERGAPPGGRRHMAGRWFELHSLLLIKAHRQTGQTARHGAGFRTICARRWPNGTLQVNDVVLATGQFLRPMLRGIRTRLLCATKRRPGASERGNIARQAVRIFVAGCKAGK</sequence>
<gene>
    <name evidence="3" type="ORF">GNZ12_41505</name>
</gene>
<evidence type="ECO:0000259" key="2">
    <source>
        <dbReference type="Pfam" id="PF14246"/>
    </source>
</evidence>
<name>A0ABX2C3R2_9BURK</name>
<feature type="compositionally biased region" description="Basic and acidic residues" evidence="1">
    <location>
        <begin position="1"/>
        <end position="12"/>
    </location>
</feature>
<evidence type="ECO:0000256" key="1">
    <source>
        <dbReference type="SAM" id="MobiDB-lite"/>
    </source>
</evidence>
<comment type="caution">
    <text evidence="3">The sequence shown here is derived from an EMBL/GenBank/DDBJ whole genome shotgun (WGS) entry which is preliminary data.</text>
</comment>
<reference evidence="3 4" key="1">
    <citation type="submission" date="2019-11" db="EMBL/GenBank/DDBJ databases">
        <title>Metabolism of dissolved organic matter in forest soils.</title>
        <authorList>
            <person name="Cyle K.T."/>
            <person name="Wilhelm R.C."/>
            <person name="Martinez C.E."/>
        </authorList>
    </citation>
    <scope>NUCLEOTIDE SEQUENCE [LARGE SCALE GENOMIC DNA]</scope>
    <source>
        <strain evidence="3 4">1N</strain>
    </source>
</reference>
<evidence type="ECO:0000313" key="4">
    <source>
        <dbReference type="Proteomes" id="UP000652198"/>
    </source>
</evidence>
<keyword evidence="4" id="KW-1185">Reference proteome</keyword>
<dbReference type="Pfam" id="PF14246">
    <property type="entry name" value="TetR_C_7"/>
    <property type="match status" value="1"/>
</dbReference>
<feature type="region of interest" description="Disordered" evidence="1">
    <location>
        <begin position="1"/>
        <end position="20"/>
    </location>
</feature>
<dbReference type="EMBL" id="WOEY01000168">
    <property type="protein sequence ID" value="NPT47662.1"/>
    <property type="molecule type" value="Genomic_DNA"/>
</dbReference>
<accession>A0ABX2C3R2</accession>
<evidence type="ECO:0000313" key="3">
    <source>
        <dbReference type="EMBL" id="NPT47662.1"/>
    </source>
</evidence>
<dbReference type="Proteomes" id="UP000652198">
    <property type="component" value="Unassembled WGS sequence"/>
</dbReference>
<protein>
    <recommendedName>
        <fullName evidence="2">Transcriptional regulator TetR C-terminal Proteobacteria type domain-containing protein</fullName>
    </recommendedName>
</protein>
<dbReference type="InterPro" id="IPR039536">
    <property type="entry name" value="TetR_C_Proteobacteria"/>
</dbReference>
<dbReference type="Gene3D" id="1.10.357.10">
    <property type="entry name" value="Tetracycline Repressor, domain 2"/>
    <property type="match status" value="1"/>
</dbReference>
<proteinExistence type="predicted"/>
<feature type="domain" description="Transcriptional regulator TetR C-terminal Proteobacteria type" evidence="2">
    <location>
        <begin position="52"/>
        <end position="113"/>
    </location>
</feature>
<organism evidence="3 4">
    <name type="scientific">Paraburkholderia solitsugae</name>
    <dbReference type="NCBI Taxonomy" id="2675748"/>
    <lineage>
        <taxon>Bacteria</taxon>
        <taxon>Pseudomonadati</taxon>
        <taxon>Pseudomonadota</taxon>
        <taxon>Betaproteobacteria</taxon>
        <taxon>Burkholderiales</taxon>
        <taxon>Burkholderiaceae</taxon>
        <taxon>Paraburkholderia</taxon>
    </lineage>
</organism>